<organism evidence="1 2">
    <name type="scientific">Tersicoccus solisilvae</name>
    <dbReference type="NCBI Taxonomy" id="1882339"/>
    <lineage>
        <taxon>Bacteria</taxon>
        <taxon>Bacillati</taxon>
        <taxon>Actinomycetota</taxon>
        <taxon>Actinomycetes</taxon>
        <taxon>Micrococcales</taxon>
        <taxon>Micrococcaceae</taxon>
        <taxon>Tersicoccus</taxon>
    </lineage>
</organism>
<name>A0ABQ1NIU5_9MICC</name>
<evidence type="ECO:0000313" key="2">
    <source>
        <dbReference type="Proteomes" id="UP000597761"/>
    </source>
</evidence>
<dbReference type="Proteomes" id="UP000597761">
    <property type="component" value="Unassembled WGS sequence"/>
</dbReference>
<gene>
    <name evidence="1" type="ORF">GCM10011512_01020</name>
</gene>
<dbReference type="EMBL" id="BMJI01000001">
    <property type="protein sequence ID" value="GGC78270.1"/>
    <property type="molecule type" value="Genomic_DNA"/>
</dbReference>
<comment type="caution">
    <text evidence="1">The sequence shown here is derived from an EMBL/GenBank/DDBJ whole genome shotgun (WGS) entry which is preliminary data.</text>
</comment>
<sequence length="65" mass="6983">MPGSARVASVNARLSSGHWSAYSGFTGNLTQMKIMVASLGLRLELAHTQQAPVMSSFVRFPGMSR</sequence>
<evidence type="ECO:0000313" key="1">
    <source>
        <dbReference type="EMBL" id="GGC78270.1"/>
    </source>
</evidence>
<protein>
    <submittedName>
        <fullName evidence="1">Uncharacterized protein</fullName>
    </submittedName>
</protein>
<reference evidence="2" key="1">
    <citation type="journal article" date="2019" name="Int. J. Syst. Evol. Microbiol.">
        <title>The Global Catalogue of Microorganisms (GCM) 10K type strain sequencing project: providing services to taxonomists for standard genome sequencing and annotation.</title>
        <authorList>
            <consortium name="The Broad Institute Genomics Platform"/>
            <consortium name="The Broad Institute Genome Sequencing Center for Infectious Disease"/>
            <person name="Wu L."/>
            <person name="Ma J."/>
        </authorList>
    </citation>
    <scope>NUCLEOTIDE SEQUENCE [LARGE SCALE GENOMIC DNA]</scope>
    <source>
        <strain evidence="2">CGMCC 1.15480</strain>
    </source>
</reference>
<proteinExistence type="predicted"/>
<accession>A0ABQ1NIU5</accession>
<keyword evidence="2" id="KW-1185">Reference proteome</keyword>